<keyword evidence="8" id="KW-1015">Disulfide bond</keyword>
<evidence type="ECO:0000313" key="13">
    <source>
        <dbReference type="Proteomes" id="UP000189739"/>
    </source>
</evidence>
<evidence type="ECO:0000256" key="9">
    <source>
        <dbReference type="ARBA" id="ARBA00023284"/>
    </source>
</evidence>
<proteinExistence type="inferred from homology"/>
<dbReference type="GO" id="GO:0048038">
    <property type="term" value="F:quinone binding"/>
    <property type="evidence" value="ECO:0007669"/>
    <property type="project" value="UniProtKB-KW"/>
</dbReference>
<keyword evidence="6" id="KW-0560">Oxidoreductase</keyword>
<feature type="transmembrane region" description="Helical" evidence="10">
    <location>
        <begin position="228"/>
        <end position="251"/>
    </location>
</feature>
<dbReference type="GO" id="GO:0006508">
    <property type="term" value="P:proteolysis"/>
    <property type="evidence" value="ECO:0007669"/>
    <property type="project" value="InterPro"/>
</dbReference>
<dbReference type="GO" id="GO:0008233">
    <property type="term" value="F:peptidase activity"/>
    <property type="evidence" value="ECO:0007669"/>
    <property type="project" value="InterPro"/>
</dbReference>
<accession>A0A1S9P728</accession>
<dbReference type="RefSeq" id="WP_078351163.1">
    <property type="nucleotide sequence ID" value="NZ_MBTF01000038.1"/>
</dbReference>
<dbReference type="InterPro" id="IPR005074">
    <property type="entry name" value="Peptidase_C39"/>
</dbReference>
<keyword evidence="13" id="KW-1185">Reference proteome</keyword>
<dbReference type="GO" id="GO:0016020">
    <property type="term" value="C:membrane"/>
    <property type="evidence" value="ECO:0007669"/>
    <property type="project" value="UniProtKB-SubCell"/>
</dbReference>
<feature type="transmembrane region" description="Helical" evidence="10">
    <location>
        <begin position="143"/>
        <end position="161"/>
    </location>
</feature>
<feature type="transmembrane region" description="Helical" evidence="10">
    <location>
        <begin position="287"/>
        <end position="309"/>
    </location>
</feature>
<dbReference type="SMART" id="SM00756">
    <property type="entry name" value="VKc"/>
    <property type="match status" value="1"/>
</dbReference>
<feature type="domain" description="Peptidase C39" evidence="11">
    <location>
        <begin position="4"/>
        <end position="121"/>
    </location>
</feature>
<comment type="subcellular location">
    <subcellularLocation>
        <location evidence="1">Membrane</location>
        <topology evidence="1">Multi-pass membrane protein</topology>
    </subcellularLocation>
</comment>
<dbReference type="AlphaFoldDB" id="A0A1S9P728"/>
<reference evidence="12 13" key="1">
    <citation type="submission" date="2016-07" db="EMBL/GenBank/DDBJ databases">
        <title>Genomic analysis of zinc-resistant bacterium Mucilaginibacter pedocola TBZ30.</title>
        <authorList>
            <person name="Huang J."/>
            <person name="Tang J."/>
        </authorList>
    </citation>
    <scope>NUCLEOTIDE SEQUENCE [LARGE SCALE GENOMIC DNA]</scope>
    <source>
        <strain evidence="12 13">TBZ30</strain>
    </source>
</reference>
<evidence type="ECO:0000256" key="7">
    <source>
        <dbReference type="ARBA" id="ARBA00023136"/>
    </source>
</evidence>
<comment type="similarity">
    <text evidence="2">Belongs to the VKOR family.</text>
</comment>
<dbReference type="InterPro" id="IPR038354">
    <property type="entry name" value="VKOR_sf"/>
</dbReference>
<dbReference type="GO" id="GO:0005524">
    <property type="term" value="F:ATP binding"/>
    <property type="evidence" value="ECO:0007669"/>
    <property type="project" value="InterPro"/>
</dbReference>
<evidence type="ECO:0000256" key="4">
    <source>
        <dbReference type="ARBA" id="ARBA00022719"/>
    </source>
</evidence>
<dbReference type="InterPro" id="IPR036249">
    <property type="entry name" value="Thioredoxin-like_sf"/>
</dbReference>
<feature type="transmembrane region" description="Helical" evidence="10">
    <location>
        <begin position="173"/>
        <end position="196"/>
    </location>
</feature>
<feature type="transmembrane region" description="Helical" evidence="10">
    <location>
        <begin position="321"/>
        <end position="343"/>
    </location>
</feature>
<evidence type="ECO:0000256" key="6">
    <source>
        <dbReference type="ARBA" id="ARBA00023002"/>
    </source>
</evidence>
<dbReference type="STRING" id="1792845.BC343_17315"/>
<dbReference type="CDD" id="cd12921">
    <property type="entry name" value="VKOR_4"/>
    <property type="match status" value="1"/>
</dbReference>
<keyword evidence="4" id="KW-0874">Quinone</keyword>
<dbReference type="Gene3D" id="3.90.70.10">
    <property type="entry name" value="Cysteine proteinases"/>
    <property type="match status" value="1"/>
</dbReference>
<keyword evidence="5 10" id="KW-1133">Transmembrane helix</keyword>
<dbReference type="PROSITE" id="PS50990">
    <property type="entry name" value="PEPTIDASE_C39"/>
    <property type="match status" value="1"/>
</dbReference>
<protein>
    <recommendedName>
        <fullName evidence="11">Peptidase C39 domain-containing protein</fullName>
    </recommendedName>
</protein>
<evidence type="ECO:0000256" key="3">
    <source>
        <dbReference type="ARBA" id="ARBA00022692"/>
    </source>
</evidence>
<feature type="transmembrane region" description="Helical" evidence="10">
    <location>
        <begin position="257"/>
        <end position="280"/>
    </location>
</feature>
<keyword evidence="9" id="KW-0676">Redox-active center</keyword>
<name>A0A1S9P728_9SPHI</name>
<evidence type="ECO:0000256" key="2">
    <source>
        <dbReference type="ARBA" id="ARBA00006214"/>
    </source>
</evidence>
<organism evidence="12 13">
    <name type="scientific">Mucilaginibacter pedocola</name>
    <dbReference type="NCBI Taxonomy" id="1792845"/>
    <lineage>
        <taxon>Bacteria</taxon>
        <taxon>Pseudomonadati</taxon>
        <taxon>Bacteroidota</taxon>
        <taxon>Sphingobacteriia</taxon>
        <taxon>Sphingobacteriales</taxon>
        <taxon>Sphingobacteriaceae</taxon>
        <taxon>Mucilaginibacter</taxon>
    </lineage>
</organism>
<evidence type="ECO:0000256" key="8">
    <source>
        <dbReference type="ARBA" id="ARBA00023157"/>
    </source>
</evidence>
<evidence type="ECO:0000313" key="12">
    <source>
        <dbReference type="EMBL" id="OOQ56749.1"/>
    </source>
</evidence>
<dbReference type="Pfam" id="PF07884">
    <property type="entry name" value="VKOR"/>
    <property type="match status" value="1"/>
</dbReference>
<dbReference type="InterPro" id="IPR012932">
    <property type="entry name" value="VKOR"/>
</dbReference>
<dbReference type="OrthoDB" id="1100563at2"/>
<dbReference type="Gene3D" id="1.20.1440.130">
    <property type="entry name" value="VKOR domain"/>
    <property type="match status" value="1"/>
</dbReference>
<evidence type="ECO:0000256" key="5">
    <source>
        <dbReference type="ARBA" id="ARBA00022989"/>
    </source>
</evidence>
<comment type="caution">
    <text evidence="12">The sequence shown here is derived from an EMBL/GenBank/DDBJ whole genome shotgun (WGS) entry which is preliminary data.</text>
</comment>
<evidence type="ECO:0000256" key="10">
    <source>
        <dbReference type="SAM" id="Phobius"/>
    </source>
</evidence>
<keyword evidence="7 10" id="KW-0472">Membrane</keyword>
<dbReference type="Pfam" id="PF03412">
    <property type="entry name" value="Peptidase_C39"/>
    <property type="match status" value="1"/>
</dbReference>
<dbReference type="SUPFAM" id="SSF52833">
    <property type="entry name" value="Thioredoxin-like"/>
    <property type="match status" value="1"/>
</dbReference>
<keyword evidence="3 10" id="KW-0812">Transmembrane</keyword>
<dbReference type="Gene3D" id="3.40.30.10">
    <property type="entry name" value="Glutaredoxin"/>
    <property type="match status" value="1"/>
</dbReference>
<dbReference type="EMBL" id="MBTF01000038">
    <property type="protein sequence ID" value="OOQ56749.1"/>
    <property type="molecule type" value="Genomic_DNA"/>
</dbReference>
<evidence type="ECO:0000256" key="1">
    <source>
        <dbReference type="ARBA" id="ARBA00004141"/>
    </source>
</evidence>
<sequence length="535" mass="59464">MSVEKKIIKIIRKFIGYHNVPVTTANISDVLLTHPDFPDLVSISDAFDEWKIDHATLKVKPEQLVDIETPFIASLTDPDDYLAIVKEVSNDYVIYEAGNGQDLKIDFVGFLERWRGVVIAVSPDENSGEADYPAKYKAQKINAYKWGLSGLILITLLAVLIKLRLDTTEARYLAPLLTGLLFAGLGVILSALTYSYDKGSAPEFVKEICGAVSGKGCKDVIASNASKIIGNITLSEIGLAYFFGVFILLLLPTANTITALNIAALLNLCTLPFTVFSIYYQAKVMKAMCVLCICVQVLLWVQFCIGYSYGLLFIGNYDITGLAAALVSFSIPAFALMLLRSFFDKQEQVGTLKKALKRFNKNPEVFNGMLKNGRSIDTGSGGSFIIGNPDAEITLTIGTNLFCAPCANLHPVIHSLINKHESLVKIQYVFLIPPDDAEQYALVDYLLAIYNQHGPSAAAYALNYWFETFDLPGLKQQIPTQTDAYKTQKFINEHRDICNLFEIEHSPAVFINGQTYPWIFKLKEIATWIPYLEQY</sequence>
<evidence type="ECO:0000259" key="11">
    <source>
        <dbReference type="PROSITE" id="PS50990"/>
    </source>
</evidence>
<dbReference type="GO" id="GO:0016491">
    <property type="term" value="F:oxidoreductase activity"/>
    <property type="evidence" value="ECO:0007669"/>
    <property type="project" value="UniProtKB-KW"/>
</dbReference>
<dbReference type="Proteomes" id="UP000189739">
    <property type="component" value="Unassembled WGS sequence"/>
</dbReference>
<gene>
    <name evidence="12" type="ORF">BC343_17315</name>
</gene>